<organism evidence="3 4">
    <name type="scientific">Petromyces alliaceus</name>
    <name type="common">Aspergillus alliaceus</name>
    <dbReference type="NCBI Taxonomy" id="209559"/>
    <lineage>
        <taxon>Eukaryota</taxon>
        <taxon>Fungi</taxon>
        <taxon>Dikarya</taxon>
        <taxon>Ascomycota</taxon>
        <taxon>Pezizomycotina</taxon>
        <taxon>Eurotiomycetes</taxon>
        <taxon>Eurotiomycetidae</taxon>
        <taxon>Eurotiales</taxon>
        <taxon>Aspergillaceae</taxon>
        <taxon>Aspergillus</taxon>
        <taxon>Aspergillus subgen. Circumdati</taxon>
    </lineage>
</organism>
<proteinExistence type="predicted"/>
<name>A0A8H6AA73_PETAA</name>
<keyword evidence="1" id="KW-0812">Transmembrane</keyword>
<evidence type="ECO:0000256" key="1">
    <source>
        <dbReference type="SAM" id="Phobius"/>
    </source>
</evidence>
<evidence type="ECO:0000313" key="4">
    <source>
        <dbReference type="Proteomes" id="UP000541154"/>
    </source>
</evidence>
<protein>
    <submittedName>
        <fullName evidence="3">Uncharacterized protein</fullName>
    </submittedName>
</protein>
<keyword evidence="4" id="KW-1185">Reference proteome</keyword>
<dbReference type="PANTHER" id="PTHR40622">
    <property type="match status" value="1"/>
</dbReference>
<dbReference type="EMBL" id="SPNV01000053">
    <property type="protein sequence ID" value="KAF5863350.1"/>
    <property type="molecule type" value="Genomic_DNA"/>
</dbReference>
<dbReference type="AlphaFoldDB" id="A0A8H6AA73"/>
<feature type="chain" id="PRO_5034882358" evidence="2">
    <location>
        <begin position="21"/>
        <end position="324"/>
    </location>
</feature>
<feature type="signal peptide" evidence="2">
    <location>
        <begin position="1"/>
        <end position="20"/>
    </location>
</feature>
<reference evidence="3 4" key="1">
    <citation type="submission" date="2019-04" db="EMBL/GenBank/DDBJ databases">
        <title>Aspergillus burnettii sp. nov., novel species from soil in southeast Queensland.</title>
        <authorList>
            <person name="Gilchrist C.L.M."/>
            <person name="Pitt J.I."/>
            <person name="Lange L."/>
            <person name="Lacey H.J."/>
            <person name="Vuong D."/>
            <person name="Midgley D.J."/>
            <person name="Greenfield P."/>
            <person name="Bradbury M."/>
            <person name="Lacey E."/>
            <person name="Busk P.K."/>
            <person name="Pilgaard B."/>
            <person name="Chooi Y.H."/>
            <person name="Piggott A.M."/>
        </authorList>
    </citation>
    <scope>NUCLEOTIDE SEQUENCE [LARGE SCALE GENOMIC DNA]</scope>
    <source>
        <strain evidence="3 4">FRR 5400</strain>
    </source>
</reference>
<sequence>MRLSPLSAAATLWFATYAAASSTGFGISDITGRHTSRAPHPIVSGHEVHLPCAGSSICGKGTAQERRPDDYIALTFATINDTLKVNDNTILPAPLPAPLPPQLTAIKHSGSDPETLTLRYGMNILPVQRFRSGAIANLFRVDLMLFDQTTQPAEGTNLISIGLSQDPHSNLRITMITINPAPPNSKCVEKCDGDKTQRPGRPRSKNSISEIKHQIDRVGRMFYGSFTTPKARACKSHRAHQYSCQLHSHRQKSMLIVDFMRFIYPAILPFLLGVMAGGITCIIGVMVSKSVTYWSSRRKRGGSDGEIENGPEVLVEKRGLVVEG</sequence>
<evidence type="ECO:0000256" key="2">
    <source>
        <dbReference type="SAM" id="SignalP"/>
    </source>
</evidence>
<accession>A0A8H6AA73</accession>
<dbReference type="Proteomes" id="UP000541154">
    <property type="component" value="Unassembled WGS sequence"/>
</dbReference>
<feature type="transmembrane region" description="Helical" evidence="1">
    <location>
        <begin position="262"/>
        <end position="288"/>
    </location>
</feature>
<evidence type="ECO:0000313" key="3">
    <source>
        <dbReference type="EMBL" id="KAF5863350.1"/>
    </source>
</evidence>
<comment type="caution">
    <text evidence="3">The sequence shown here is derived from an EMBL/GenBank/DDBJ whole genome shotgun (WGS) entry which is preliminary data.</text>
</comment>
<dbReference type="PANTHER" id="PTHR40622:SF1">
    <property type="match status" value="1"/>
</dbReference>
<keyword evidence="1" id="KW-0472">Membrane</keyword>
<keyword evidence="1" id="KW-1133">Transmembrane helix</keyword>
<gene>
    <name evidence="3" type="ORF">ETB97_010230</name>
</gene>
<keyword evidence="2" id="KW-0732">Signal</keyword>